<evidence type="ECO:0000313" key="2">
    <source>
        <dbReference type="EMBL" id="PNC16865.1"/>
    </source>
</evidence>
<proteinExistence type="predicted"/>
<comment type="caution">
    <text evidence="2">The sequence shown here is derived from an EMBL/GenBank/DDBJ whole genome shotgun (WGS) entry which is preliminary data.</text>
</comment>
<dbReference type="InterPro" id="IPR013830">
    <property type="entry name" value="SGNH_hydro"/>
</dbReference>
<gene>
    <name evidence="2" type="ORF">CXU22_09405</name>
</gene>
<sequence>MAIFYSMKKFIVLLWIGLLAAFLPVDCAAAVKLACLGDSITAGMGVRKEDCWASRIAKALDKKAEVGNFGVSARCLLFKGDRPITREKAYQDALAFKPDMLLIGLGTNDSKKVNWIHKDDFVDDYKEIIAEFRKQNPKLKVYCLLPIPSQEAREGGISRECIEKEIIPLIRQAAKSTKSRVIDLNKVMKNKGSLLVDGVHPNAEGHALMAEHILLVLKGKSLE</sequence>
<dbReference type="SUPFAM" id="SSF52266">
    <property type="entry name" value="SGNH hydrolase"/>
    <property type="match status" value="1"/>
</dbReference>
<dbReference type="EMBL" id="PJKA01000013">
    <property type="protein sequence ID" value="PNC16865.1"/>
    <property type="molecule type" value="Genomic_DNA"/>
</dbReference>
<dbReference type="AlphaFoldDB" id="A0A2N8HAI3"/>
<feature type="domain" description="SGNH hydrolase-type esterase" evidence="1">
    <location>
        <begin position="35"/>
        <end position="208"/>
    </location>
</feature>
<accession>A0A2N8HAI3</accession>
<dbReference type="Proteomes" id="UP000236000">
    <property type="component" value="Unassembled WGS sequence"/>
</dbReference>
<reference evidence="2 3" key="1">
    <citation type="journal article" date="2017" name="BMC Genomics">
        <title>Genome sequencing of 39 Akkermansia muciniphila isolates reveals its population structure, genomic and functional diverisity, and global distribution in mammalian gut microbiotas.</title>
        <authorList>
            <person name="Guo X."/>
            <person name="Li S."/>
            <person name="Zhang J."/>
            <person name="Wu F."/>
            <person name="Li X."/>
            <person name="Wu D."/>
            <person name="Zhang M."/>
            <person name="Ou Z."/>
            <person name="Jie Z."/>
            <person name="Yan Q."/>
            <person name="Li P."/>
            <person name="Yi J."/>
            <person name="Peng Y."/>
        </authorList>
    </citation>
    <scope>NUCLEOTIDE SEQUENCE [LARGE SCALE GENOMIC DNA]</scope>
    <source>
        <strain evidence="2 3">GP24</strain>
    </source>
</reference>
<dbReference type="InterPro" id="IPR036514">
    <property type="entry name" value="SGNH_hydro_sf"/>
</dbReference>
<dbReference type="InterPro" id="IPR051532">
    <property type="entry name" value="Ester_Hydrolysis_Enzymes"/>
</dbReference>
<organism evidence="2 3">
    <name type="scientific">Akkermansia muciniphila</name>
    <dbReference type="NCBI Taxonomy" id="239935"/>
    <lineage>
        <taxon>Bacteria</taxon>
        <taxon>Pseudomonadati</taxon>
        <taxon>Verrucomicrobiota</taxon>
        <taxon>Verrucomicrobiia</taxon>
        <taxon>Verrucomicrobiales</taxon>
        <taxon>Akkermansiaceae</taxon>
        <taxon>Akkermansia</taxon>
    </lineage>
</organism>
<dbReference type="RefSeq" id="WP_102714869.1">
    <property type="nucleotide sequence ID" value="NZ_PJKA01000013.1"/>
</dbReference>
<dbReference type="OrthoDB" id="9777593at2"/>
<dbReference type="PANTHER" id="PTHR30383:SF5">
    <property type="entry name" value="SGNH HYDROLASE-TYPE ESTERASE DOMAIN-CONTAINING PROTEIN"/>
    <property type="match status" value="1"/>
</dbReference>
<evidence type="ECO:0000313" key="3">
    <source>
        <dbReference type="Proteomes" id="UP000236000"/>
    </source>
</evidence>
<dbReference type="GO" id="GO:0004622">
    <property type="term" value="F:phosphatidylcholine lysophospholipase activity"/>
    <property type="evidence" value="ECO:0007669"/>
    <property type="project" value="TreeGrafter"/>
</dbReference>
<name>A0A2N8HAI3_9BACT</name>
<dbReference type="PANTHER" id="PTHR30383">
    <property type="entry name" value="THIOESTERASE 1/PROTEASE 1/LYSOPHOSPHOLIPASE L1"/>
    <property type="match status" value="1"/>
</dbReference>
<evidence type="ECO:0000259" key="1">
    <source>
        <dbReference type="Pfam" id="PF13472"/>
    </source>
</evidence>
<protein>
    <submittedName>
        <fullName evidence="2">Sialate O-acetylesterase</fullName>
    </submittedName>
</protein>
<dbReference type="Pfam" id="PF13472">
    <property type="entry name" value="Lipase_GDSL_2"/>
    <property type="match status" value="1"/>
</dbReference>
<dbReference type="Gene3D" id="3.40.50.1110">
    <property type="entry name" value="SGNH hydrolase"/>
    <property type="match status" value="1"/>
</dbReference>